<comment type="caution">
    <text evidence="1">The sequence shown here is derived from an EMBL/GenBank/DDBJ whole genome shotgun (WGS) entry which is preliminary data.</text>
</comment>
<organism evidence="1 2">
    <name type="scientific">Clostridium frigoriphilum</name>
    <dbReference type="NCBI Taxonomy" id="443253"/>
    <lineage>
        <taxon>Bacteria</taxon>
        <taxon>Bacillati</taxon>
        <taxon>Bacillota</taxon>
        <taxon>Clostridia</taxon>
        <taxon>Eubacteriales</taxon>
        <taxon>Clostridiaceae</taxon>
        <taxon>Clostridium</taxon>
    </lineage>
</organism>
<dbReference type="RefSeq" id="WP_216255639.1">
    <property type="nucleotide sequence ID" value="NZ_JAZHFS010000045.1"/>
</dbReference>
<protein>
    <submittedName>
        <fullName evidence="1">Uncharacterized protein</fullName>
    </submittedName>
</protein>
<name>A0ABU7UWP3_9CLOT</name>
<reference evidence="1 2" key="1">
    <citation type="submission" date="2023-11" db="EMBL/GenBank/DDBJ databases">
        <title>Draft genome sequence of a psychrophilic Clostridium strain from permafrost water brine.</title>
        <authorList>
            <person name="Shcherbakova V.A."/>
            <person name="Trubitsyn V.E."/>
            <person name="Zakharyuk A.G."/>
        </authorList>
    </citation>
    <scope>NUCLEOTIDE SEQUENCE [LARGE SCALE GENOMIC DNA]</scope>
    <source>
        <strain evidence="1 2">14F</strain>
    </source>
</reference>
<evidence type="ECO:0000313" key="2">
    <source>
        <dbReference type="Proteomes" id="UP001498469"/>
    </source>
</evidence>
<proteinExistence type="predicted"/>
<keyword evidence="2" id="KW-1185">Reference proteome</keyword>
<sequence length="144" mass="16917">MEYFNKKSNPAFKFEQYQKPNNLKEFVKVAYDVLWNNKINTRNIINYAAWTLYPTTKWINEIIILGTNDISKPLIDYIDLELTKSINKEKNEPFLNQQTFNIQNAHESIIGSQTNATINTGITFDEAIKYILKVRTLMQQISYN</sequence>
<accession>A0ABU7UWP3</accession>
<evidence type="ECO:0000313" key="1">
    <source>
        <dbReference type="EMBL" id="MEF2115254.1"/>
    </source>
</evidence>
<gene>
    <name evidence="1" type="ORF">SJI18_23525</name>
</gene>
<dbReference type="EMBL" id="JAZHFS010000045">
    <property type="protein sequence ID" value="MEF2115254.1"/>
    <property type="molecule type" value="Genomic_DNA"/>
</dbReference>
<dbReference type="Proteomes" id="UP001498469">
    <property type="component" value="Unassembled WGS sequence"/>
</dbReference>